<dbReference type="PANTHER" id="PTHR35936">
    <property type="entry name" value="MEMBRANE-BOUND LYTIC MUREIN TRANSGLYCOSYLASE F"/>
    <property type="match status" value="1"/>
</dbReference>
<dbReference type="SUPFAM" id="SSF53850">
    <property type="entry name" value="Periplasmic binding protein-like II"/>
    <property type="match status" value="1"/>
</dbReference>
<keyword evidence="3 5" id="KW-0732">Signal</keyword>
<evidence type="ECO:0000259" key="6">
    <source>
        <dbReference type="SMART" id="SM00062"/>
    </source>
</evidence>
<dbReference type="Gene3D" id="3.40.190.10">
    <property type="entry name" value="Periplasmic binding protein-like II"/>
    <property type="match status" value="2"/>
</dbReference>
<comment type="subcellular location">
    <subcellularLocation>
        <location evidence="1">Cell envelope</location>
    </subcellularLocation>
</comment>
<evidence type="ECO:0000256" key="2">
    <source>
        <dbReference type="ARBA" id="ARBA00010333"/>
    </source>
</evidence>
<dbReference type="PROSITE" id="PS01039">
    <property type="entry name" value="SBP_BACTERIAL_3"/>
    <property type="match status" value="1"/>
</dbReference>
<accession>A0ABU5VVC1</accession>
<organism evidence="7 8">
    <name type="scientific">Bacteriovorax antarcticus</name>
    <dbReference type="NCBI Taxonomy" id="3088717"/>
    <lineage>
        <taxon>Bacteria</taxon>
        <taxon>Pseudomonadati</taxon>
        <taxon>Bdellovibrionota</taxon>
        <taxon>Bacteriovoracia</taxon>
        <taxon>Bacteriovoracales</taxon>
        <taxon>Bacteriovoracaceae</taxon>
        <taxon>Bacteriovorax</taxon>
    </lineage>
</organism>
<sequence>MKSLLVATVLLLSAFAQSSFALDLDAVVKAGKLRIAVDTTYPPMEFESVEGKIIGLDVDLARALAAELKVKAEFIVMPWDGILAGLQSNRYDVIMSSMNITPERAAQVNFVPYISMGQVFVVKTSAKAVTNEKELNGRVVAVQVDTTSFNAVEAMKKAGVKIKEIKTFPGATDTFSALKANQADVIVTDEAVGKYYTGLDSKTFVVSGIAMKPEPIGIAVKKSDAKLFKALESAVKTIKANGSYAKIYKEWLKSAPPAL</sequence>
<evidence type="ECO:0000256" key="1">
    <source>
        <dbReference type="ARBA" id="ARBA00004196"/>
    </source>
</evidence>
<evidence type="ECO:0000313" key="8">
    <source>
        <dbReference type="Proteomes" id="UP001302274"/>
    </source>
</evidence>
<proteinExistence type="inferred from homology"/>
<feature type="domain" description="Solute-binding protein family 3/N-terminal" evidence="6">
    <location>
        <begin position="32"/>
        <end position="255"/>
    </location>
</feature>
<protein>
    <submittedName>
        <fullName evidence="7">ABC transporter substrate-binding protein</fullName>
    </submittedName>
</protein>
<dbReference type="Pfam" id="PF00497">
    <property type="entry name" value="SBP_bac_3"/>
    <property type="match status" value="1"/>
</dbReference>
<dbReference type="InterPro" id="IPR018313">
    <property type="entry name" value="SBP_3_CS"/>
</dbReference>
<evidence type="ECO:0000256" key="3">
    <source>
        <dbReference type="ARBA" id="ARBA00022729"/>
    </source>
</evidence>
<dbReference type="RefSeq" id="WP_323576039.1">
    <property type="nucleotide sequence ID" value="NZ_JAYGJQ010000001.1"/>
</dbReference>
<dbReference type="PANTHER" id="PTHR35936:SF19">
    <property type="entry name" value="AMINO-ACID-BINDING PROTEIN YXEM-RELATED"/>
    <property type="match status" value="1"/>
</dbReference>
<keyword evidence="8" id="KW-1185">Reference proteome</keyword>
<dbReference type="SMART" id="SM00062">
    <property type="entry name" value="PBPb"/>
    <property type="match status" value="1"/>
</dbReference>
<feature type="chain" id="PRO_5046788328" evidence="5">
    <location>
        <begin position="22"/>
        <end position="259"/>
    </location>
</feature>
<name>A0ABU5VVC1_9BACT</name>
<evidence type="ECO:0000313" key="7">
    <source>
        <dbReference type="EMBL" id="MEA9356348.1"/>
    </source>
</evidence>
<gene>
    <name evidence="7" type="ORF">SHI21_09050</name>
</gene>
<feature type="signal peptide" evidence="5">
    <location>
        <begin position="1"/>
        <end position="21"/>
    </location>
</feature>
<dbReference type="CDD" id="cd13530">
    <property type="entry name" value="PBP2_peptides_like"/>
    <property type="match status" value="1"/>
</dbReference>
<comment type="similarity">
    <text evidence="2 4">Belongs to the bacterial solute-binding protein 3 family.</text>
</comment>
<dbReference type="EMBL" id="JAYGJQ010000001">
    <property type="protein sequence ID" value="MEA9356348.1"/>
    <property type="molecule type" value="Genomic_DNA"/>
</dbReference>
<dbReference type="Proteomes" id="UP001302274">
    <property type="component" value="Unassembled WGS sequence"/>
</dbReference>
<evidence type="ECO:0000256" key="5">
    <source>
        <dbReference type="SAM" id="SignalP"/>
    </source>
</evidence>
<dbReference type="InterPro" id="IPR001638">
    <property type="entry name" value="Solute-binding_3/MltF_N"/>
</dbReference>
<reference evidence="7 8" key="1">
    <citation type="submission" date="2023-11" db="EMBL/GenBank/DDBJ databases">
        <title>A Novel Polar Bacteriovorax (B. antarcticus) Isolated from the Biocrust in Antarctica.</title>
        <authorList>
            <person name="Mun W."/>
            <person name="Choi S.Y."/>
            <person name="Mitchell R.J."/>
        </authorList>
    </citation>
    <scope>NUCLEOTIDE SEQUENCE [LARGE SCALE GENOMIC DNA]</scope>
    <source>
        <strain evidence="7 8">PP10</strain>
    </source>
</reference>
<comment type="caution">
    <text evidence="7">The sequence shown here is derived from an EMBL/GenBank/DDBJ whole genome shotgun (WGS) entry which is preliminary data.</text>
</comment>
<evidence type="ECO:0000256" key="4">
    <source>
        <dbReference type="RuleBase" id="RU003744"/>
    </source>
</evidence>